<proteinExistence type="inferred from homology"/>
<gene>
    <name evidence="2" type="ORF">CcCBS67573_g00141</name>
</gene>
<comment type="caution">
    <text evidence="2">The sequence shown here is derived from an EMBL/GenBank/DDBJ whole genome shotgun (WGS) entry which is preliminary data.</text>
</comment>
<reference evidence="2 3" key="1">
    <citation type="journal article" date="2019" name="Sci. Rep.">
        <title>Comparative genomics of chytrid fungi reveal insights into the obligate biotrophic and pathogenic lifestyle of Synchytrium endobioticum.</title>
        <authorList>
            <person name="van de Vossenberg B.T.L.H."/>
            <person name="Warris S."/>
            <person name="Nguyen H.D.T."/>
            <person name="van Gent-Pelzer M.P.E."/>
            <person name="Joly D.L."/>
            <person name="van de Geest H.C."/>
            <person name="Bonants P.J.M."/>
            <person name="Smith D.S."/>
            <person name="Levesque C.A."/>
            <person name="van der Lee T.A.J."/>
        </authorList>
    </citation>
    <scope>NUCLEOTIDE SEQUENCE [LARGE SCALE GENOMIC DNA]</scope>
    <source>
        <strain evidence="2 3">CBS 675.73</strain>
    </source>
</reference>
<dbReference type="OrthoDB" id="2107702at2759"/>
<dbReference type="PANTHER" id="PTHR13465:SF2">
    <property type="entry name" value="PHAGOSOME ASSEMBLY FACTOR 1"/>
    <property type="match status" value="1"/>
</dbReference>
<dbReference type="Pfam" id="PF03676">
    <property type="entry name" value="PHAF1"/>
    <property type="match status" value="2"/>
</dbReference>
<dbReference type="GO" id="GO:0005802">
    <property type="term" value="C:trans-Golgi network"/>
    <property type="evidence" value="ECO:0007669"/>
    <property type="project" value="TreeGrafter"/>
</dbReference>
<dbReference type="PANTHER" id="PTHR13465">
    <property type="entry name" value="UPF0183 PROTEIN"/>
    <property type="match status" value="1"/>
</dbReference>
<accession>A0A507FQS1</accession>
<dbReference type="InterPro" id="IPR039156">
    <property type="entry name" value="PHAF1/BROMI"/>
</dbReference>
<evidence type="ECO:0000256" key="1">
    <source>
        <dbReference type="ARBA" id="ARBA00024339"/>
    </source>
</evidence>
<name>A0A507FQS1_9FUNG</name>
<dbReference type="InterPro" id="IPR005373">
    <property type="entry name" value="PHAF1"/>
</dbReference>
<comment type="similarity">
    <text evidence="1">Belongs to the PHAF1 family.</text>
</comment>
<dbReference type="GO" id="GO:0043001">
    <property type="term" value="P:Golgi to plasma membrane protein transport"/>
    <property type="evidence" value="ECO:0007669"/>
    <property type="project" value="TreeGrafter"/>
</dbReference>
<keyword evidence="3" id="KW-1185">Reference proteome</keyword>
<organism evidence="2 3">
    <name type="scientific">Chytriomyces confervae</name>
    <dbReference type="NCBI Taxonomy" id="246404"/>
    <lineage>
        <taxon>Eukaryota</taxon>
        <taxon>Fungi</taxon>
        <taxon>Fungi incertae sedis</taxon>
        <taxon>Chytridiomycota</taxon>
        <taxon>Chytridiomycota incertae sedis</taxon>
        <taxon>Chytridiomycetes</taxon>
        <taxon>Chytridiales</taxon>
        <taxon>Chytriomycetaceae</taxon>
        <taxon>Chytriomyces</taxon>
    </lineage>
</organism>
<dbReference type="AlphaFoldDB" id="A0A507FQS1"/>
<evidence type="ECO:0000313" key="3">
    <source>
        <dbReference type="Proteomes" id="UP000320333"/>
    </source>
</evidence>
<dbReference type="EMBL" id="QEAP01000002">
    <property type="protein sequence ID" value="TPX78613.1"/>
    <property type="molecule type" value="Genomic_DNA"/>
</dbReference>
<sequence>MQLQAVPGQCVGPLQLGAPLASVMAALRSLSAEISAAASIRFIVDKQNSSNVDIVLDAPLLGICCRIHPREQTLRAIELYNFTPSSGSLLPSSEGLPAITSLSVSGHELASLRSIPTLQSVFKRLGPTYPGCFVKEKDEFILAYPGLAIIFPIPPNSIPTHDPSKVSTDLLLSTAKSQPVASRIYIFNASVSATSVSPDFLSIAEPPLLPGRAAALIHAVPGKGVTFPETGGSISFGTPAQDVLCILGTPSDIFIKTVNGGASAIGFGGSPVHGGHAVSPAIGVAAGAGNLPAVTAGGLEVQEYAIWNYFHLGMDVVMDCDDANASVARIVFHANLPTHHSFGRYVKARFRMLLSHDGDRGQLIDASSSWASVQKLSGPAPSHMVYNKAMGSSPFGGSEYFAYEGLIFEVVDGSHVASIVMFRV</sequence>
<dbReference type="Proteomes" id="UP000320333">
    <property type="component" value="Unassembled WGS sequence"/>
</dbReference>
<evidence type="ECO:0000313" key="2">
    <source>
        <dbReference type="EMBL" id="TPX78613.1"/>
    </source>
</evidence>
<protein>
    <submittedName>
        <fullName evidence="2">Uncharacterized protein</fullName>
    </submittedName>
</protein>